<dbReference type="CDD" id="cd04301">
    <property type="entry name" value="NAT_SF"/>
    <property type="match status" value="1"/>
</dbReference>
<sequence>MTTEVRMATADDAADLARLNQAFNGGELLPASEIIESMNRNSELIVVATMNGRVVGFACAQSYKSFCYREGLGEITEMYIEQAARRKGLATSMIALLEDKLAECGVKVIKILTGSDNDPAIKTYERCGYVKDDEIFLQKEL</sequence>
<dbReference type="EMBL" id="JAUMKJ010000032">
    <property type="protein sequence ID" value="MDO3679830.1"/>
    <property type="molecule type" value="Genomic_DNA"/>
</dbReference>
<dbReference type="InterPro" id="IPR016181">
    <property type="entry name" value="Acyl_CoA_acyltransferase"/>
</dbReference>
<reference evidence="4" key="1">
    <citation type="submission" date="2023-07" db="EMBL/GenBank/DDBJ databases">
        <authorList>
            <person name="Aktuganov G."/>
            <person name="Boyko T."/>
            <person name="Delegan Y."/>
            <person name="Galimzianova N."/>
            <person name="Gilvanova E."/>
            <person name="Korobov V."/>
            <person name="Kuzmina L."/>
            <person name="Melentiev A."/>
            <person name="Milman P."/>
            <person name="Ryabova A."/>
            <person name="Stupak E."/>
            <person name="Yasakov T."/>
            <person name="Zharikova N."/>
            <person name="Zhurenko E."/>
        </authorList>
    </citation>
    <scope>NUCLEOTIDE SEQUENCE</scope>
    <source>
        <strain evidence="4">IB-739</strain>
    </source>
</reference>
<dbReference type="InterPro" id="IPR000182">
    <property type="entry name" value="GNAT_dom"/>
</dbReference>
<comment type="caution">
    <text evidence="4">The sequence shown here is derived from an EMBL/GenBank/DDBJ whole genome shotgun (WGS) entry which is preliminary data.</text>
</comment>
<protein>
    <submittedName>
        <fullName evidence="4">GNAT family N-acetyltransferase</fullName>
    </submittedName>
</protein>
<accession>A0ABT8VFS2</accession>
<dbReference type="PROSITE" id="PS51186">
    <property type="entry name" value="GNAT"/>
    <property type="match status" value="1"/>
</dbReference>
<dbReference type="Proteomes" id="UP001168883">
    <property type="component" value="Unassembled WGS sequence"/>
</dbReference>
<evidence type="ECO:0000313" key="5">
    <source>
        <dbReference type="Proteomes" id="UP001168883"/>
    </source>
</evidence>
<organism evidence="4 5">
    <name type="scientific">Paenibacillus ehimensis</name>
    <dbReference type="NCBI Taxonomy" id="79264"/>
    <lineage>
        <taxon>Bacteria</taxon>
        <taxon>Bacillati</taxon>
        <taxon>Bacillota</taxon>
        <taxon>Bacilli</taxon>
        <taxon>Bacillales</taxon>
        <taxon>Paenibacillaceae</taxon>
        <taxon>Paenibacillus</taxon>
    </lineage>
</organism>
<dbReference type="Gene3D" id="3.40.630.30">
    <property type="match status" value="1"/>
</dbReference>
<feature type="domain" description="N-acetyltransferase" evidence="3">
    <location>
        <begin position="3"/>
        <end position="141"/>
    </location>
</feature>
<dbReference type="Pfam" id="PF00583">
    <property type="entry name" value="Acetyltransf_1"/>
    <property type="match status" value="1"/>
</dbReference>
<keyword evidence="2" id="KW-0012">Acyltransferase</keyword>
<keyword evidence="1" id="KW-0808">Transferase</keyword>
<evidence type="ECO:0000256" key="1">
    <source>
        <dbReference type="ARBA" id="ARBA00022679"/>
    </source>
</evidence>
<keyword evidence="5" id="KW-1185">Reference proteome</keyword>
<dbReference type="PANTHER" id="PTHR43877">
    <property type="entry name" value="AMINOALKYLPHOSPHONATE N-ACETYLTRANSFERASE-RELATED-RELATED"/>
    <property type="match status" value="1"/>
</dbReference>
<dbReference type="SUPFAM" id="SSF55729">
    <property type="entry name" value="Acyl-CoA N-acyltransferases (Nat)"/>
    <property type="match status" value="1"/>
</dbReference>
<evidence type="ECO:0000256" key="2">
    <source>
        <dbReference type="ARBA" id="ARBA00023315"/>
    </source>
</evidence>
<dbReference type="InterPro" id="IPR050832">
    <property type="entry name" value="Bact_Acetyltransf"/>
</dbReference>
<name>A0ABT8VFS2_9BACL</name>
<gene>
    <name evidence="4" type="ORF">Q3C12_22730</name>
</gene>
<evidence type="ECO:0000313" key="4">
    <source>
        <dbReference type="EMBL" id="MDO3679830.1"/>
    </source>
</evidence>
<evidence type="ECO:0000259" key="3">
    <source>
        <dbReference type="PROSITE" id="PS51186"/>
    </source>
</evidence>
<proteinExistence type="predicted"/>
<dbReference type="RefSeq" id="WP_302880089.1">
    <property type="nucleotide sequence ID" value="NZ_JAUMKJ010000032.1"/>
</dbReference>